<evidence type="ECO:0000259" key="2">
    <source>
        <dbReference type="Pfam" id="PF24476"/>
    </source>
</evidence>
<evidence type="ECO:0000313" key="4">
    <source>
        <dbReference type="Proteomes" id="UP000295703"/>
    </source>
</evidence>
<dbReference type="PANTHER" id="PTHR35186">
    <property type="entry name" value="ANK_REP_REGION DOMAIN-CONTAINING PROTEIN"/>
    <property type="match status" value="1"/>
</dbReference>
<feature type="domain" description="DUF7580" evidence="2">
    <location>
        <begin position="80"/>
        <end position="317"/>
    </location>
</feature>
<feature type="region of interest" description="Disordered" evidence="1">
    <location>
        <begin position="1"/>
        <end position="23"/>
    </location>
</feature>
<dbReference type="Pfam" id="PF24476">
    <property type="entry name" value="DUF7580"/>
    <property type="match status" value="1"/>
</dbReference>
<evidence type="ECO:0000256" key="1">
    <source>
        <dbReference type="SAM" id="MobiDB-lite"/>
    </source>
</evidence>
<comment type="caution">
    <text evidence="3">The sequence shown here is derived from an EMBL/GenBank/DDBJ whole genome shotgun (WGS) entry which is preliminary data.</text>
</comment>
<evidence type="ECO:0000313" key="3">
    <source>
        <dbReference type="EMBL" id="TDZ67198.1"/>
    </source>
</evidence>
<dbReference type="AlphaFoldDB" id="A0A4R8RW95"/>
<dbReference type="STRING" id="5466.A0A4R8RW95"/>
<dbReference type="PANTHER" id="PTHR35186:SF4">
    <property type="entry name" value="PRION-INHIBITION AND PROPAGATION HELO DOMAIN-CONTAINING PROTEIN"/>
    <property type="match status" value="1"/>
</dbReference>
<gene>
    <name evidence="3" type="ORF">CTRI78_v003127</name>
</gene>
<dbReference type="InterPro" id="IPR056002">
    <property type="entry name" value="DUF7580"/>
</dbReference>
<proteinExistence type="predicted"/>
<sequence length="326" mass="36661">MPPRRHSFTTAAPSTRKHPAQQTGQLDNFGISLYRTERESWFDAEVQIQEDTPSSHRRSTVRIQVGLVDDCPQNSAMFTQNIKEITDICSIIQDACHPNVRLSLDTAGVLRGLHAVETQPCVLADDSVTLDKFLPVIKQRDFNMGDFYCLVVTLVSSLMQLGETPWLTQPWDRQNIVFMRLDSSPQPSMDITHPYLVCRYSTASVSRNAETETPSRSQRNMLALAIMLLEVHFGTPIDNLRRAEDMGPDGCPNIGTDLLTAQRWLNTTAVKGQLSHGFKSAIRHCIQCYSDPDASFENPGFLQSIEKHVLKPLESEMQILVYGKVL</sequence>
<dbReference type="EMBL" id="RYZW01000018">
    <property type="protein sequence ID" value="TDZ67198.1"/>
    <property type="molecule type" value="Genomic_DNA"/>
</dbReference>
<organism evidence="3 4">
    <name type="scientific">Colletotrichum trifolii</name>
    <dbReference type="NCBI Taxonomy" id="5466"/>
    <lineage>
        <taxon>Eukaryota</taxon>
        <taxon>Fungi</taxon>
        <taxon>Dikarya</taxon>
        <taxon>Ascomycota</taxon>
        <taxon>Pezizomycotina</taxon>
        <taxon>Sordariomycetes</taxon>
        <taxon>Hypocreomycetidae</taxon>
        <taxon>Glomerellales</taxon>
        <taxon>Glomerellaceae</taxon>
        <taxon>Colletotrichum</taxon>
        <taxon>Colletotrichum orbiculare species complex</taxon>
    </lineage>
</organism>
<keyword evidence="4" id="KW-1185">Reference proteome</keyword>
<protein>
    <recommendedName>
        <fullName evidence="2">DUF7580 domain-containing protein</fullName>
    </recommendedName>
</protein>
<name>A0A4R8RW95_COLTR</name>
<reference evidence="3 4" key="1">
    <citation type="submission" date="2018-12" db="EMBL/GenBank/DDBJ databases">
        <title>Genome sequence and assembly of Colletotrichum trifolii.</title>
        <authorList>
            <person name="Gan P."/>
            <person name="Shirasu K."/>
        </authorList>
    </citation>
    <scope>NUCLEOTIDE SEQUENCE [LARGE SCALE GENOMIC DNA]</scope>
    <source>
        <strain evidence="3 4">543-2</strain>
    </source>
</reference>
<dbReference type="Proteomes" id="UP000295703">
    <property type="component" value="Unassembled WGS sequence"/>
</dbReference>
<accession>A0A4R8RW95</accession>